<dbReference type="InterPro" id="IPR023821">
    <property type="entry name" value="rSAM_TatD-assoc"/>
</dbReference>
<dbReference type="AlphaFoldDB" id="A0A3B0YAK6"/>
<accession>A0A3B0YAK6</accession>
<dbReference type="InterPro" id="IPR034457">
    <property type="entry name" value="Organic_radical-activating"/>
</dbReference>
<keyword evidence="5" id="KW-0408">Iron</keyword>
<dbReference type="EMBL" id="UOFM01000078">
    <property type="protein sequence ID" value="VAW73830.1"/>
    <property type="molecule type" value="Genomic_DNA"/>
</dbReference>
<dbReference type="Gene3D" id="3.20.20.70">
    <property type="entry name" value="Aldolase class I"/>
    <property type="match status" value="1"/>
</dbReference>
<name>A0A3B0YAK6_9ZZZZ</name>
<comment type="cofactor">
    <cofactor evidence="1">
        <name>[4Fe-4S] cluster</name>
        <dbReference type="ChEBI" id="CHEBI:49883"/>
    </cofactor>
</comment>
<reference evidence="8" key="1">
    <citation type="submission" date="2018-06" db="EMBL/GenBank/DDBJ databases">
        <authorList>
            <person name="Zhirakovskaya E."/>
        </authorList>
    </citation>
    <scope>NUCLEOTIDE SEQUENCE</scope>
</reference>
<keyword evidence="8" id="KW-0456">Lyase</keyword>
<keyword evidence="3" id="KW-0949">S-adenosyl-L-methionine</keyword>
<evidence type="ECO:0000256" key="2">
    <source>
        <dbReference type="ARBA" id="ARBA00022485"/>
    </source>
</evidence>
<dbReference type="GO" id="GO:0046872">
    <property type="term" value="F:metal ion binding"/>
    <property type="evidence" value="ECO:0007669"/>
    <property type="project" value="UniProtKB-KW"/>
</dbReference>
<dbReference type="SUPFAM" id="SSF102114">
    <property type="entry name" value="Radical SAM enzymes"/>
    <property type="match status" value="1"/>
</dbReference>
<dbReference type="GO" id="GO:0016829">
    <property type="term" value="F:lyase activity"/>
    <property type="evidence" value="ECO:0007669"/>
    <property type="project" value="UniProtKB-KW"/>
</dbReference>
<dbReference type="SFLD" id="SFLDS00029">
    <property type="entry name" value="Radical_SAM"/>
    <property type="match status" value="1"/>
</dbReference>
<dbReference type="GO" id="GO:0051539">
    <property type="term" value="F:4 iron, 4 sulfur cluster binding"/>
    <property type="evidence" value="ECO:0007669"/>
    <property type="project" value="UniProtKB-KW"/>
</dbReference>
<dbReference type="NCBIfam" id="TIGR04038">
    <property type="entry name" value="tatD_link_rSAM"/>
    <property type="match status" value="1"/>
</dbReference>
<dbReference type="InterPro" id="IPR058240">
    <property type="entry name" value="rSAM_sf"/>
</dbReference>
<keyword evidence="6" id="KW-0411">Iron-sulfur</keyword>
<dbReference type="Pfam" id="PF04055">
    <property type="entry name" value="Radical_SAM"/>
    <property type="match status" value="1"/>
</dbReference>
<evidence type="ECO:0000313" key="8">
    <source>
        <dbReference type="EMBL" id="VAW73830.1"/>
    </source>
</evidence>
<dbReference type="SFLD" id="SFLDG01111">
    <property type="entry name" value="Uncharacterised_Radical_SAM_Su"/>
    <property type="match status" value="1"/>
</dbReference>
<protein>
    <submittedName>
        <fullName evidence="8">COG1180: Radical SAM, Pyruvate-formate lyase-activating enzyme like</fullName>
    </submittedName>
</protein>
<keyword evidence="4" id="KW-0479">Metal-binding</keyword>
<dbReference type="PANTHER" id="PTHR30352:SF5">
    <property type="entry name" value="PYRUVATE FORMATE-LYASE 1-ACTIVATING ENZYME"/>
    <property type="match status" value="1"/>
</dbReference>
<evidence type="ECO:0000256" key="1">
    <source>
        <dbReference type="ARBA" id="ARBA00001966"/>
    </source>
</evidence>
<evidence type="ECO:0000256" key="5">
    <source>
        <dbReference type="ARBA" id="ARBA00023004"/>
    </source>
</evidence>
<feature type="domain" description="Radical SAM core" evidence="7">
    <location>
        <begin position="16"/>
        <end position="185"/>
    </location>
</feature>
<evidence type="ECO:0000256" key="4">
    <source>
        <dbReference type="ARBA" id="ARBA00022723"/>
    </source>
</evidence>
<keyword evidence="2" id="KW-0004">4Fe-4S</keyword>
<evidence type="ECO:0000256" key="3">
    <source>
        <dbReference type="ARBA" id="ARBA00022691"/>
    </source>
</evidence>
<evidence type="ECO:0000259" key="7">
    <source>
        <dbReference type="Pfam" id="PF04055"/>
    </source>
</evidence>
<proteinExistence type="predicted"/>
<keyword evidence="8" id="KW-0670">Pyruvate</keyword>
<gene>
    <name evidence="8" type="ORF">MNBD_GAMMA14-2396</name>
</gene>
<evidence type="ECO:0000256" key="6">
    <source>
        <dbReference type="ARBA" id="ARBA00023014"/>
    </source>
</evidence>
<dbReference type="PANTHER" id="PTHR30352">
    <property type="entry name" value="PYRUVATE FORMATE-LYASE-ACTIVATING ENZYME"/>
    <property type="match status" value="1"/>
</dbReference>
<dbReference type="InterPro" id="IPR007197">
    <property type="entry name" value="rSAM"/>
</dbReference>
<dbReference type="CDD" id="cd01335">
    <property type="entry name" value="Radical_SAM"/>
    <property type="match status" value="1"/>
</dbReference>
<dbReference type="InterPro" id="IPR013785">
    <property type="entry name" value="Aldolase_TIM"/>
</dbReference>
<sequence length="200" mass="22521">MQKPILAYTIGNKRYLNITDRCTLRCTFCPKYRVSPCVHEFDLSLPQRPETSDIIHALGNPADYEEIVFCGFGEPTLRLKPLLEIAGYIKQHNGRIRLNTDGLANLFHKRNVLPELADCIDALSVSMNAHNKTVYDQHCQPALPGAFNAMLDFLQLAPDYIEEVTATAIDGLDGVDIDACREMAEQRKVSFRRRVLDVVG</sequence>
<organism evidence="8">
    <name type="scientific">hydrothermal vent metagenome</name>
    <dbReference type="NCBI Taxonomy" id="652676"/>
    <lineage>
        <taxon>unclassified sequences</taxon>
        <taxon>metagenomes</taxon>
        <taxon>ecological metagenomes</taxon>
    </lineage>
</organism>